<name>A0ABW5ATT2_9FLAO</name>
<dbReference type="Gene3D" id="1.25.40.10">
    <property type="entry name" value="Tetratricopeptide repeat domain"/>
    <property type="match status" value="1"/>
</dbReference>
<dbReference type="SUPFAM" id="SSF48452">
    <property type="entry name" value="TPR-like"/>
    <property type="match status" value="1"/>
</dbReference>
<accession>A0ABW5ATT2</accession>
<sequence length="207" mass="23715">MKTLLVLVTFLTGLAVNSQSSYQKGMTKAFETWANKNQDEAVNLFERIAKAEKENWIPYYHAARILVVTSFGLKDAAVIESRLKKAQDFLNEAKTFSKDNAEIFIMEAILNTAYVASNPSKYGMTHSAKVEELYQKAKVLEPENPRAVLYHAEWKMGGAKYWGKDPKVFCPEIEKAILYFEKVSSHDEPFYPKWGMNQVERVQQNCN</sequence>
<protein>
    <submittedName>
        <fullName evidence="1">Tetratricopeptide repeat protein</fullName>
    </submittedName>
</protein>
<proteinExistence type="predicted"/>
<dbReference type="InterPro" id="IPR011990">
    <property type="entry name" value="TPR-like_helical_dom_sf"/>
</dbReference>
<organism evidence="1 2">
    <name type="scientific">Aquimarina celericrescens</name>
    <dbReference type="NCBI Taxonomy" id="1964542"/>
    <lineage>
        <taxon>Bacteria</taxon>
        <taxon>Pseudomonadati</taxon>
        <taxon>Bacteroidota</taxon>
        <taxon>Flavobacteriia</taxon>
        <taxon>Flavobacteriales</taxon>
        <taxon>Flavobacteriaceae</taxon>
        <taxon>Aquimarina</taxon>
    </lineage>
</organism>
<dbReference type="RefSeq" id="WP_378318858.1">
    <property type="nucleotide sequence ID" value="NZ_JBHUHY010000002.1"/>
</dbReference>
<evidence type="ECO:0000313" key="2">
    <source>
        <dbReference type="Proteomes" id="UP001597344"/>
    </source>
</evidence>
<dbReference type="Proteomes" id="UP001597344">
    <property type="component" value="Unassembled WGS sequence"/>
</dbReference>
<reference evidence="2" key="1">
    <citation type="journal article" date="2019" name="Int. J. Syst. Evol. Microbiol.">
        <title>The Global Catalogue of Microorganisms (GCM) 10K type strain sequencing project: providing services to taxonomists for standard genome sequencing and annotation.</title>
        <authorList>
            <consortium name="The Broad Institute Genomics Platform"/>
            <consortium name="The Broad Institute Genome Sequencing Center for Infectious Disease"/>
            <person name="Wu L."/>
            <person name="Ma J."/>
        </authorList>
    </citation>
    <scope>NUCLEOTIDE SEQUENCE [LARGE SCALE GENOMIC DNA]</scope>
    <source>
        <strain evidence="2">DT92</strain>
    </source>
</reference>
<comment type="caution">
    <text evidence="1">The sequence shown here is derived from an EMBL/GenBank/DDBJ whole genome shotgun (WGS) entry which is preliminary data.</text>
</comment>
<dbReference type="EMBL" id="JBHUHY010000002">
    <property type="protein sequence ID" value="MFD2185890.1"/>
    <property type="molecule type" value="Genomic_DNA"/>
</dbReference>
<keyword evidence="2" id="KW-1185">Reference proteome</keyword>
<gene>
    <name evidence="1" type="ORF">ACFSJT_03735</name>
</gene>
<evidence type="ECO:0000313" key="1">
    <source>
        <dbReference type="EMBL" id="MFD2185890.1"/>
    </source>
</evidence>